<dbReference type="EMBL" id="JAHQIW010005224">
    <property type="protein sequence ID" value="KAJ1365285.1"/>
    <property type="molecule type" value="Genomic_DNA"/>
</dbReference>
<gene>
    <name evidence="2" type="ORF">KIN20_025540</name>
</gene>
<feature type="region of interest" description="Disordered" evidence="1">
    <location>
        <begin position="1"/>
        <end position="20"/>
    </location>
</feature>
<proteinExistence type="predicted"/>
<dbReference type="Proteomes" id="UP001196413">
    <property type="component" value="Unassembled WGS sequence"/>
</dbReference>
<dbReference type="AlphaFoldDB" id="A0AAD5MVE1"/>
<organism evidence="2 3">
    <name type="scientific">Parelaphostrongylus tenuis</name>
    <name type="common">Meningeal worm</name>
    <dbReference type="NCBI Taxonomy" id="148309"/>
    <lineage>
        <taxon>Eukaryota</taxon>
        <taxon>Metazoa</taxon>
        <taxon>Ecdysozoa</taxon>
        <taxon>Nematoda</taxon>
        <taxon>Chromadorea</taxon>
        <taxon>Rhabditida</taxon>
        <taxon>Rhabditina</taxon>
        <taxon>Rhabditomorpha</taxon>
        <taxon>Strongyloidea</taxon>
        <taxon>Metastrongylidae</taxon>
        <taxon>Parelaphostrongylus</taxon>
    </lineage>
</organism>
<protein>
    <submittedName>
        <fullName evidence="2">Uncharacterized protein</fullName>
    </submittedName>
</protein>
<evidence type="ECO:0000313" key="2">
    <source>
        <dbReference type="EMBL" id="KAJ1365285.1"/>
    </source>
</evidence>
<accession>A0AAD5MVE1</accession>
<name>A0AAD5MVE1_PARTN</name>
<sequence length="67" mass="7480">MGKSLGQGCRNPLQTDSQELFPSGKVVPSILNLEIYLFGVIRKGLLWCLPRRHFETTLGCDFGDRIG</sequence>
<comment type="caution">
    <text evidence="2">The sequence shown here is derived from an EMBL/GenBank/DDBJ whole genome shotgun (WGS) entry which is preliminary data.</text>
</comment>
<keyword evidence="3" id="KW-1185">Reference proteome</keyword>
<reference evidence="2" key="1">
    <citation type="submission" date="2021-06" db="EMBL/GenBank/DDBJ databases">
        <title>Parelaphostrongylus tenuis whole genome reference sequence.</title>
        <authorList>
            <person name="Garwood T.J."/>
            <person name="Larsen P.A."/>
            <person name="Fountain-Jones N.M."/>
            <person name="Garbe J.R."/>
            <person name="Macchietto M.G."/>
            <person name="Kania S.A."/>
            <person name="Gerhold R.W."/>
            <person name="Richards J.E."/>
            <person name="Wolf T.M."/>
        </authorList>
    </citation>
    <scope>NUCLEOTIDE SEQUENCE</scope>
    <source>
        <strain evidence="2">MNPRO001-30</strain>
        <tissue evidence="2">Meninges</tissue>
    </source>
</reference>
<evidence type="ECO:0000313" key="3">
    <source>
        <dbReference type="Proteomes" id="UP001196413"/>
    </source>
</evidence>
<evidence type="ECO:0000256" key="1">
    <source>
        <dbReference type="SAM" id="MobiDB-lite"/>
    </source>
</evidence>